<sequence length="123" mass="13021">MADLPPCPTLEGCRVLVVEDDFVVAEDLQDELEQQGAEVLGPVATVEAALSLLESGPLPERAILDVNLRGTMVFPVADALRGRGIPFVFVTGYDHAALPAAYAGVSCCEKPTDMPALVRLLMA</sequence>
<protein>
    <submittedName>
        <fullName evidence="3">Response regulator</fullName>
    </submittedName>
</protein>
<evidence type="ECO:0000259" key="2">
    <source>
        <dbReference type="PROSITE" id="PS50110"/>
    </source>
</evidence>
<dbReference type="SMART" id="SM00448">
    <property type="entry name" value="REC"/>
    <property type="match status" value="1"/>
</dbReference>
<dbReference type="InterPro" id="IPR011006">
    <property type="entry name" value="CheY-like_superfamily"/>
</dbReference>
<gene>
    <name evidence="3" type="ORF">FHG66_10765</name>
</gene>
<keyword evidence="4" id="KW-1185">Reference proteome</keyword>
<dbReference type="PROSITE" id="PS50110">
    <property type="entry name" value="RESPONSE_REGULATORY"/>
    <property type="match status" value="1"/>
</dbReference>
<dbReference type="Gene3D" id="3.40.50.2300">
    <property type="match status" value="1"/>
</dbReference>
<dbReference type="RefSeq" id="WP_139076757.1">
    <property type="nucleotide sequence ID" value="NZ_VDFU01000010.1"/>
</dbReference>
<accession>A0A5C4MYA9</accession>
<comment type="caution">
    <text evidence="3">The sequence shown here is derived from an EMBL/GenBank/DDBJ whole genome shotgun (WGS) entry which is preliminary data.</text>
</comment>
<name>A0A5C4MYA9_9RHOB</name>
<proteinExistence type="predicted"/>
<dbReference type="Proteomes" id="UP000305887">
    <property type="component" value="Unassembled WGS sequence"/>
</dbReference>
<keyword evidence="1" id="KW-0597">Phosphoprotein</keyword>
<feature type="domain" description="Response regulatory" evidence="2">
    <location>
        <begin position="14"/>
        <end position="123"/>
    </location>
</feature>
<organism evidence="3 4">
    <name type="scientific">Rubellimicrobium rubrum</name>
    <dbReference type="NCBI Taxonomy" id="2585369"/>
    <lineage>
        <taxon>Bacteria</taxon>
        <taxon>Pseudomonadati</taxon>
        <taxon>Pseudomonadota</taxon>
        <taxon>Alphaproteobacteria</taxon>
        <taxon>Rhodobacterales</taxon>
        <taxon>Roseobacteraceae</taxon>
        <taxon>Rubellimicrobium</taxon>
    </lineage>
</organism>
<reference evidence="3 4" key="1">
    <citation type="submission" date="2019-06" db="EMBL/GenBank/DDBJ databases">
        <title>YIM 131921 draft genome.</title>
        <authorList>
            <person name="Jiang L."/>
        </authorList>
    </citation>
    <scope>NUCLEOTIDE SEQUENCE [LARGE SCALE GENOMIC DNA]</scope>
    <source>
        <strain evidence="3 4">YIM 131921</strain>
    </source>
</reference>
<dbReference type="AlphaFoldDB" id="A0A5C4MYA9"/>
<dbReference type="SUPFAM" id="SSF52172">
    <property type="entry name" value="CheY-like"/>
    <property type="match status" value="1"/>
</dbReference>
<dbReference type="InterPro" id="IPR001789">
    <property type="entry name" value="Sig_transdc_resp-reg_receiver"/>
</dbReference>
<dbReference type="EMBL" id="VDFU01000010">
    <property type="protein sequence ID" value="TNC49588.1"/>
    <property type="molecule type" value="Genomic_DNA"/>
</dbReference>
<evidence type="ECO:0000313" key="3">
    <source>
        <dbReference type="EMBL" id="TNC49588.1"/>
    </source>
</evidence>
<evidence type="ECO:0000256" key="1">
    <source>
        <dbReference type="PROSITE-ProRule" id="PRU00169"/>
    </source>
</evidence>
<dbReference type="GO" id="GO:0000160">
    <property type="term" value="P:phosphorelay signal transduction system"/>
    <property type="evidence" value="ECO:0007669"/>
    <property type="project" value="InterPro"/>
</dbReference>
<dbReference type="OrthoDB" id="582170at2"/>
<evidence type="ECO:0000313" key="4">
    <source>
        <dbReference type="Proteomes" id="UP000305887"/>
    </source>
</evidence>
<feature type="modified residue" description="4-aspartylphosphate" evidence="1">
    <location>
        <position position="65"/>
    </location>
</feature>